<dbReference type="InterPro" id="IPR022682">
    <property type="entry name" value="Calpain_domain_III"/>
</dbReference>
<dbReference type="InterPro" id="IPR001300">
    <property type="entry name" value="Peptidase_C2_calpain_cat"/>
</dbReference>
<dbReference type="GO" id="GO:0006508">
    <property type="term" value="P:proteolysis"/>
    <property type="evidence" value="ECO:0007669"/>
    <property type="project" value="UniProtKB-KW"/>
</dbReference>
<reference evidence="8" key="1">
    <citation type="submission" date="2022-10" db="EMBL/GenBank/DDBJ databases">
        <title>Tapping the CABI collections for fungal endophytes: first genome assemblies for Collariella, Neodidymelliopsis, Ascochyta clinopodiicola, Didymella pomorum, Didymosphaeria variabile, Neocosmospora piperis and Neocucurbitaria cava.</title>
        <authorList>
            <person name="Hill R."/>
        </authorList>
    </citation>
    <scope>NUCLEOTIDE SEQUENCE</scope>
    <source>
        <strain evidence="8">IMI 360193</strain>
    </source>
</reference>
<keyword evidence="3 5" id="KW-0378">Hydrolase</keyword>
<dbReference type="AlphaFoldDB" id="A0A9W9C2M0"/>
<dbReference type="SUPFAM" id="SSF49758">
    <property type="entry name" value="Calpain large subunit, middle domain (domain III)"/>
    <property type="match status" value="2"/>
</dbReference>
<dbReference type="PANTHER" id="PTHR46143">
    <property type="entry name" value="CALPAIN-7"/>
    <property type="match status" value="1"/>
</dbReference>
<dbReference type="InterPro" id="IPR036213">
    <property type="entry name" value="Calpain_III_sf"/>
</dbReference>
<dbReference type="InterPro" id="IPR038765">
    <property type="entry name" value="Papain-like_cys_pep_sf"/>
</dbReference>
<dbReference type="Pfam" id="PF01067">
    <property type="entry name" value="Calpain_III"/>
    <property type="match status" value="1"/>
</dbReference>
<evidence type="ECO:0000256" key="1">
    <source>
        <dbReference type="ARBA" id="ARBA00010193"/>
    </source>
</evidence>
<dbReference type="OrthoDB" id="167576at2759"/>
<protein>
    <submittedName>
        <fullName evidence="8">Cysteine protease</fullName>
    </submittedName>
</protein>
<organism evidence="8 9">
    <name type="scientific">Didymella glomerata</name>
    <dbReference type="NCBI Taxonomy" id="749621"/>
    <lineage>
        <taxon>Eukaryota</taxon>
        <taxon>Fungi</taxon>
        <taxon>Dikarya</taxon>
        <taxon>Ascomycota</taxon>
        <taxon>Pezizomycotina</taxon>
        <taxon>Dothideomycetes</taxon>
        <taxon>Pleosporomycetidae</taxon>
        <taxon>Pleosporales</taxon>
        <taxon>Pleosporineae</taxon>
        <taxon>Didymellaceae</taxon>
        <taxon>Didymella</taxon>
    </lineage>
</organism>
<evidence type="ECO:0000313" key="8">
    <source>
        <dbReference type="EMBL" id="KAJ4340979.1"/>
    </source>
</evidence>
<feature type="active site" evidence="5">
    <location>
        <position position="564"/>
    </location>
</feature>
<feature type="active site" evidence="5">
    <location>
        <position position="544"/>
    </location>
</feature>
<feature type="region of interest" description="Disordered" evidence="6">
    <location>
        <begin position="109"/>
        <end position="223"/>
    </location>
</feature>
<keyword evidence="2 5" id="KW-0645">Protease</keyword>
<evidence type="ECO:0000256" key="5">
    <source>
        <dbReference type="PROSITE-ProRule" id="PRU00239"/>
    </source>
</evidence>
<proteinExistence type="inferred from homology"/>
<dbReference type="Proteomes" id="UP001140562">
    <property type="component" value="Unassembled WGS sequence"/>
</dbReference>
<evidence type="ECO:0000256" key="3">
    <source>
        <dbReference type="ARBA" id="ARBA00022801"/>
    </source>
</evidence>
<sequence length="1071" mass="118774">MTDKAAQLEACKDAADDYTKQLQIAVTKDEALTLALKAAENLMKALKLSSNVDEKKELKARCGALIDTADRIKNSGEWTPSVDPNTKEAQIGRWAASIDPRYSPGPAYQEVGSVWPDPSPHQSTLEHTLQSRRPGDFSSASGKSPVSSVSFPSRTQQLYAERTGSTLYRDDSRHTSMPLIDLSDDQSQTLYENSRETSADTQHKGNKNVSDNSLLDAGSTPETAQSALSALSRSDYQRSITAANDSAEMALERARAAKLVSPTHIHRLTEPLSTRKQSRKEDIILLKASVVNGFKCPPWDKTPAAADFLPENGQELFQDARDLSLSSYQQQFFKGWVRAHGAVPPPALYPNGRDGVGPLMSSSRSIDLVQDAASDCSVVASLCAGVARAERGHDQMLQDKLYPFDRNLGRPIPSTNGKYIVRLNFNGCWRKVVIDDRLPVSSTHRLLHVTDRRNPALLWPALLEKAYLKVRGGYDFPGSNSCSDLWTFTGWVPEQVFLQETDTIPDKLWKRIYNAFIYGDVLVTVGTGKMSTRQERELGLEGQHSYVVLDMKETDYDRLLLIKNPWVEGKGWKGSRPPAAPVVDVSTSSGGSWGSLEAYHRDSLPTTERPHPTTFWIGLQQVIQHFESLYLNWNPGLFQRRQDIHFDWTIESQKTPGNCIVHHPQFAFLSKKAGPVWFLLSRHFRDAPSGAKEESDSFNDGTVRSGSQTNTSGEAPKGYMSIYVCNGHGERLYIKDTYLESSDYVSTPQCLLRWDADDDSNYTVVIDQEDLPPSAYSFSLSAFSNSPMALEPAVLKYPIQKIEKGAWTRQTAGGSTSSPKYFENPQYALEVKECSSLAILLTSSGQEHPFHIKLALGHGKRIYRLQSRDVLADSGNHRVGAATAEIKDLQPGLYTVICSTFEAGQTGDYTLRIDSSSEVKLKQIPRDGAGLKSMKLTPACFGPNMHKIAAPLLPQRLASYTIVARFLKAMSPRSVDHGMLARSPLRFSVEQGRGPERKFLIASERGEYADSATVRSESVHIDPAIVLRGDLWLVLDRLSGPGGPVEEWYELEILTDMPDACSVGVWRDWSD</sequence>
<dbReference type="InterPro" id="IPR051297">
    <property type="entry name" value="PalB/RIM13"/>
</dbReference>
<accession>A0A9W9C2M0</accession>
<evidence type="ECO:0000259" key="7">
    <source>
        <dbReference type="PROSITE" id="PS50203"/>
    </source>
</evidence>
<keyword evidence="4 5" id="KW-0788">Thiol protease</keyword>
<keyword evidence="9" id="KW-1185">Reference proteome</keyword>
<feature type="region of interest" description="Disordered" evidence="6">
    <location>
        <begin position="689"/>
        <end position="713"/>
    </location>
</feature>
<dbReference type="GO" id="GO:0004198">
    <property type="term" value="F:calcium-dependent cysteine-type endopeptidase activity"/>
    <property type="evidence" value="ECO:0007669"/>
    <property type="project" value="InterPro"/>
</dbReference>
<feature type="compositionally biased region" description="Polar residues" evidence="6">
    <location>
        <begin position="154"/>
        <end position="166"/>
    </location>
</feature>
<feature type="compositionally biased region" description="Basic and acidic residues" evidence="6">
    <location>
        <begin position="193"/>
        <end position="203"/>
    </location>
</feature>
<dbReference type="Pfam" id="PF25435">
    <property type="entry name" value="PalB_C"/>
    <property type="match status" value="1"/>
</dbReference>
<dbReference type="Pfam" id="PF00648">
    <property type="entry name" value="Peptidase_C2"/>
    <property type="match status" value="1"/>
</dbReference>
<evidence type="ECO:0000256" key="2">
    <source>
        <dbReference type="ARBA" id="ARBA00022670"/>
    </source>
</evidence>
<feature type="active site" evidence="5">
    <location>
        <position position="376"/>
    </location>
</feature>
<dbReference type="SMART" id="SM00230">
    <property type="entry name" value="CysPc"/>
    <property type="match status" value="1"/>
</dbReference>
<dbReference type="SUPFAM" id="SSF54001">
    <property type="entry name" value="Cysteine proteinases"/>
    <property type="match status" value="1"/>
</dbReference>
<dbReference type="InterPro" id="IPR022683">
    <property type="entry name" value="Calpain_III"/>
</dbReference>
<dbReference type="EMBL" id="JAPEUV010000013">
    <property type="protein sequence ID" value="KAJ4340979.1"/>
    <property type="molecule type" value="Genomic_DNA"/>
</dbReference>
<feature type="domain" description="Calpain catalytic" evidence="7">
    <location>
        <begin position="293"/>
        <end position="635"/>
    </location>
</feature>
<comment type="caution">
    <text evidence="8">The sequence shown here is derived from an EMBL/GenBank/DDBJ whole genome shotgun (WGS) entry which is preliminary data.</text>
</comment>
<gene>
    <name evidence="8" type="primary">RIM13</name>
    <name evidence="8" type="ORF">N0V87_002017</name>
</gene>
<feature type="compositionally biased region" description="Low complexity" evidence="6">
    <location>
        <begin position="137"/>
        <end position="153"/>
    </location>
</feature>
<dbReference type="PANTHER" id="PTHR46143:SF1">
    <property type="entry name" value="CALPAIN-7"/>
    <property type="match status" value="1"/>
</dbReference>
<name>A0A9W9C2M0_9PLEO</name>
<dbReference type="PROSITE" id="PS50203">
    <property type="entry name" value="CALPAIN_CAT"/>
    <property type="match status" value="1"/>
</dbReference>
<dbReference type="Gene3D" id="2.60.120.380">
    <property type="match status" value="1"/>
</dbReference>
<evidence type="ECO:0000256" key="6">
    <source>
        <dbReference type="SAM" id="MobiDB-lite"/>
    </source>
</evidence>
<dbReference type="CDD" id="cd00044">
    <property type="entry name" value="CysPc"/>
    <property type="match status" value="1"/>
</dbReference>
<dbReference type="Gene3D" id="3.90.70.10">
    <property type="entry name" value="Cysteine proteinases"/>
    <property type="match status" value="1"/>
</dbReference>
<dbReference type="SMART" id="SM00720">
    <property type="entry name" value="calpain_III"/>
    <property type="match status" value="1"/>
</dbReference>
<evidence type="ECO:0000256" key="4">
    <source>
        <dbReference type="ARBA" id="ARBA00022807"/>
    </source>
</evidence>
<comment type="similarity">
    <text evidence="1">Belongs to the peptidase C2 family. PalB/RIM13 subfamily.</text>
</comment>
<evidence type="ECO:0000313" key="9">
    <source>
        <dbReference type="Proteomes" id="UP001140562"/>
    </source>
</evidence>
<feature type="compositionally biased region" description="Polar residues" evidence="6">
    <location>
        <begin position="698"/>
        <end position="713"/>
    </location>
</feature>